<dbReference type="Pfam" id="PF00440">
    <property type="entry name" value="TetR_N"/>
    <property type="match status" value="1"/>
</dbReference>
<dbReference type="AlphaFoldDB" id="B3Q5G7"/>
<keyword evidence="3" id="KW-0804">Transcription</keyword>
<dbReference type="GO" id="GO:0000976">
    <property type="term" value="F:transcription cis-regulatory region binding"/>
    <property type="evidence" value="ECO:0007669"/>
    <property type="project" value="TreeGrafter"/>
</dbReference>
<geneLocation type="plasmid" evidence="7 8">
    <name>pC</name>
</geneLocation>
<dbReference type="EMBL" id="CP001077">
    <property type="protein sequence ID" value="ACE94448.1"/>
    <property type="molecule type" value="Genomic_DNA"/>
</dbReference>
<accession>B3Q5G7</accession>
<organism evidence="7 8">
    <name type="scientific">Rhizobium etli (strain CIAT 652)</name>
    <dbReference type="NCBI Taxonomy" id="491916"/>
    <lineage>
        <taxon>Bacteria</taxon>
        <taxon>Pseudomonadati</taxon>
        <taxon>Pseudomonadota</taxon>
        <taxon>Alphaproteobacteria</taxon>
        <taxon>Hyphomicrobiales</taxon>
        <taxon>Rhizobiaceae</taxon>
        <taxon>Rhizobium/Agrobacterium group</taxon>
        <taxon>Rhizobium</taxon>
    </lineage>
</organism>
<gene>
    <name evidence="7" type="primary">casR</name>
    <name evidence="7" type="ordered locus">RHECIAT_PC0000368</name>
</gene>
<keyword evidence="2 4" id="KW-0238">DNA-binding</keyword>
<evidence type="ECO:0000313" key="7">
    <source>
        <dbReference type="EMBL" id="ACE94448.1"/>
    </source>
</evidence>
<dbReference type="PANTHER" id="PTHR30055">
    <property type="entry name" value="HTH-TYPE TRANSCRIPTIONAL REGULATOR RUTR"/>
    <property type="match status" value="1"/>
</dbReference>
<protein>
    <submittedName>
        <fullName evidence="7">Calsymin transcriptional regulator protein, TetR family</fullName>
    </submittedName>
</protein>
<evidence type="ECO:0000313" key="8">
    <source>
        <dbReference type="Proteomes" id="UP000008817"/>
    </source>
</evidence>
<keyword evidence="1" id="KW-0805">Transcription regulation</keyword>
<dbReference type="eggNOG" id="COG1309">
    <property type="taxonomic scope" value="Bacteria"/>
</dbReference>
<proteinExistence type="predicted"/>
<reference evidence="7 8" key="1">
    <citation type="submission" date="2008-04" db="EMBL/GenBank/DDBJ databases">
        <title>Genome diversity and DNA divergence of Rhizobium etli.</title>
        <authorList>
            <person name="Gonzalez V."/>
            <person name="Acosta J.L."/>
            <person name="Santamaria R.I."/>
            <person name="Bustos P."/>
            <person name="Hernandez-Gonzalez I.L."/>
            <person name="Fernandez J.L."/>
            <person name="Diaz R."/>
            <person name="Flores M."/>
            <person name="Mora J."/>
            <person name="Palacios R."/>
            <person name="Davila G."/>
        </authorList>
    </citation>
    <scope>NUCLEOTIDE SEQUENCE [LARGE SCALE GENOMIC DNA]</scope>
    <source>
        <strain evidence="8">CIAT 652</strain>
        <plasmid evidence="8">Plasmid pC</plasmid>
    </source>
</reference>
<evidence type="ECO:0000256" key="5">
    <source>
        <dbReference type="SAM" id="MobiDB-lite"/>
    </source>
</evidence>
<feature type="DNA-binding region" description="H-T-H motif" evidence="4">
    <location>
        <begin position="46"/>
        <end position="65"/>
    </location>
</feature>
<dbReference type="PROSITE" id="PS50977">
    <property type="entry name" value="HTH_TETR_2"/>
    <property type="match status" value="1"/>
</dbReference>
<dbReference type="GO" id="GO:0003700">
    <property type="term" value="F:DNA-binding transcription factor activity"/>
    <property type="evidence" value="ECO:0007669"/>
    <property type="project" value="TreeGrafter"/>
</dbReference>
<dbReference type="PANTHER" id="PTHR30055:SF223">
    <property type="entry name" value="HTH-TYPE TRANSCRIPTIONAL REGULATOR UIDR"/>
    <property type="match status" value="1"/>
</dbReference>
<dbReference type="InterPro" id="IPR039536">
    <property type="entry name" value="TetR_C_Proteobacteria"/>
</dbReference>
<evidence type="ECO:0000256" key="1">
    <source>
        <dbReference type="ARBA" id="ARBA00023015"/>
    </source>
</evidence>
<dbReference type="InterPro" id="IPR050109">
    <property type="entry name" value="HTH-type_TetR-like_transc_reg"/>
</dbReference>
<dbReference type="HOGENOM" id="CLU_069356_27_4_5"/>
<dbReference type="InterPro" id="IPR009057">
    <property type="entry name" value="Homeodomain-like_sf"/>
</dbReference>
<dbReference type="PRINTS" id="PR00455">
    <property type="entry name" value="HTHTETR"/>
</dbReference>
<dbReference type="InterPro" id="IPR001647">
    <property type="entry name" value="HTH_TetR"/>
</dbReference>
<dbReference type="Gene3D" id="1.10.357.10">
    <property type="entry name" value="Tetracycline Repressor, domain 2"/>
    <property type="match status" value="1"/>
</dbReference>
<name>B3Q5G7_RHIE6</name>
<evidence type="ECO:0000256" key="4">
    <source>
        <dbReference type="PROSITE-ProRule" id="PRU00335"/>
    </source>
</evidence>
<evidence type="ECO:0000259" key="6">
    <source>
        <dbReference type="PROSITE" id="PS50977"/>
    </source>
</evidence>
<evidence type="ECO:0000256" key="3">
    <source>
        <dbReference type="ARBA" id="ARBA00023163"/>
    </source>
</evidence>
<sequence>MKAIDEPAEEPRRRGRPKVSTDEDKRVQIVEVARRVFVKYGYAGSTTAVVASEAGVSKQTLYRLFESKEELFAAVVAAYRRLMLDLPRPAEDCSIAESLERIFMLDMDEDRDADRAGFLQLVFREAAQFPELVDILQREGMLASRQELADWLSDRRAEGRLTLDDPLSGARMLMDMIFGGMGPPEGPCSGLARAGSAACPSSPLNCDLCRRHRRRLSEREHF</sequence>
<feature type="region of interest" description="Disordered" evidence="5">
    <location>
        <begin position="1"/>
        <end position="21"/>
    </location>
</feature>
<keyword evidence="7" id="KW-0614">Plasmid</keyword>
<dbReference type="SUPFAM" id="SSF46689">
    <property type="entry name" value="Homeodomain-like"/>
    <property type="match status" value="1"/>
</dbReference>
<dbReference type="KEGG" id="rec:RHECIAT_PC0000368"/>
<dbReference type="FunFam" id="1.10.10.60:FF:000141">
    <property type="entry name" value="TetR family transcriptional regulator"/>
    <property type="match status" value="1"/>
</dbReference>
<dbReference type="Pfam" id="PF14246">
    <property type="entry name" value="TetR_C_7"/>
    <property type="match status" value="1"/>
</dbReference>
<evidence type="ECO:0000256" key="2">
    <source>
        <dbReference type="ARBA" id="ARBA00023125"/>
    </source>
</evidence>
<feature type="domain" description="HTH tetR-type" evidence="6">
    <location>
        <begin position="23"/>
        <end position="83"/>
    </location>
</feature>
<dbReference type="Proteomes" id="UP000008817">
    <property type="component" value="Plasmid pC"/>
</dbReference>